<dbReference type="InterPro" id="IPR011129">
    <property type="entry name" value="CSD"/>
</dbReference>
<dbReference type="InterPro" id="IPR002059">
    <property type="entry name" value="CSP_DNA-bd"/>
</dbReference>
<dbReference type="CDD" id="cd04458">
    <property type="entry name" value="CSP_CDS"/>
    <property type="match status" value="1"/>
</dbReference>
<dbReference type="STRING" id="1307839.L21SP5_00599"/>
<reference evidence="3 4" key="1">
    <citation type="submission" date="2015-11" db="EMBL/GenBank/DDBJ databases">
        <title>Description and complete genome sequence of a novel strain predominating in hypersaline microbial mats and representing a new family of the Bacteriodetes phylum.</title>
        <authorList>
            <person name="Spring S."/>
            <person name="Bunk B."/>
            <person name="Sproer C."/>
            <person name="Klenk H.-P."/>
        </authorList>
    </citation>
    <scope>NUCLEOTIDE SEQUENCE [LARGE SCALE GENOMIC DNA]</scope>
    <source>
        <strain evidence="3 4">L21-Spi-D4</strain>
    </source>
</reference>
<dbReference type="GO" id="GO:0005829">
    <property type="term" value="C:cytosol"/>
    <property type="evidence" value="ECO:0007669"/>
    <property type="project" value="UniProtKB-ARBA"/>
</dbReference>
<dbReference type="KEGG" id="blq:L21SP5_00599"/>
<dbReference type="SUPFAM" id="SSF50249">
    <property type="entry name" value="Nucleic acid-binding proteins"/>
    <property type="match status" value="1"/>
</dbReference>
<name>A0A0S2HW68_9BACT</name>
<sequence length="150" mass="17155">MGRSRETYNKKEVRTKKEKKRKAKAQRREERKENAGKTSLDDMIAYVDENGNLSDTPPDPSEKTEVDPNDIDISIPKNEDLPEEELLRKGVVTFYNDDKGFGFIKDKQSNASVFFHVKNTKEPVKENNIVTFQTEKGPKGPVAIDVEVIR</sequence>
<organism evidence="3 4">
    <name type="scientific">Salinivirga cyanobacteriivorans</name>
    <dbReference type="NCBI Taxonomy" id="1307839"/>
    <lineage>
        <taxon>Bacteria</taxon>
        <taxon>Pseudomonadati</taxon>
        <taxon>Bacteroidota</taxon>
        <taxon>Bacteroidia</taxon>
        <taxon>Bacteroidales</taxon>
        <taxon>Salinivirgaceae</taxon>
        <taxon>Salinivirga</taxon>
    </lineage>
</organism>
<dbReference type="AlphaFoldDB" id="A0A0S2HW68"/>
<dbReference type="EMBL" id="CP013118">
    <property type="protein sequence ID" value="ALO14274.1"/>
    <property type="molecule type" value="Genomic_DNA"/>
</dbReference>
<gene>
    <name evidence="3" type="primary">cspJ</name>
    <name evidence="3" type="ORF">L21SP5_00599</name>
</gene>
<dbReference type="Proteomes" id="UP000064893">
    <property type="component" value="Chromosome"/>
</dbReference>
<protein>
    <submittedName>
        <fullName evidence="3">Cold shock-like protein CspJ</fullName>
    </submittedName>
</protein>
<dbReference type="InterPro" id="IPR012340">
    <property type="entry name" value="NA-bd_OB-fold"/>
</dbReference>
<keyword evidence="4" id="KW-1185">Reference proteome</keyword>
<dbReference type="RefSeq" id="WP_057951837.1">
    <property type="nucleotide sequence ID" value="NZ_CP013118.1"/>
</dbReference>
<evidence type="ECO:0000313" key="4">
    <source>
        <dbReference type="Proteomes" id="UP000064893"/>
    </source>
</evidence>
<feature type="region of interest" description="Disordered" evidence="1">
    <location>
        <begin position="1"/>
        <end position="79"/>
    </location>
</feature>
<evidence type="ECO:0000256" key="1">
    <source>
        <dbReference type="SAM" id="MobiDB-lite"/>
    </source>
</evidence>
<dbReference type="OrthoDB" id="1493235at2"/>
<dbReference type="SMART" id="SM00357">
    <property type="entry name" value="CSP"/>
    <property type="match status" value="1"/>
</dbReference>
<proteinExistence type="predicted"/>
<dbReference type="GO" id="GO:0003676">
    <property type="term" value="F:nucleic acid binding"/>
    <property type="evidence" value="ECO:0007669"/>
    <property type="project" value="InterPro"/>
</dbReference>
<evidence type="ECO:0000313" key="3">
    <source>
        <dbReference type="EMBL" id="ALO14274.1"/>
    </source>
</evidence>
<dbReference type="PROSITE" id="PS51857">
    <property type="entry name" value="CSD_2"/>
    <property type="match status" value="1"/>
</dbReference>
<evidence type="ECO:0000259" key="2">
    <source>
        <dbReference type="PROSITE" id="PS51857"/>
    </source>
</evidence>
<dbReference type="Gene3D" id="2.40.50.140">
    <property type="entry name" value="Nucleic acid-binding proteins"/>
    <property type="match status" value="1"/>
</dbReference>
<dbReference type="Pfam" id="PF00313">
    <property type="entry name" value="CSD"/>
    <property type="match status" value="1"/>
</dbReference>
<accession>A0A0S2HW68</accession>
<feature type="compositionally biased region" description="Basic and acidic residues" evidence="1">
    <location>
        <begin position="26"/>
        <end position="35"/>
    </location>
</feature>
<feature type="domain" description="CSD" evidence="2">
    <location>
        <begin position="87"/>
        <end position="148"/>
    </location>
</feature>
<feature type="compositionally biased region" description="Basic residues" evidence="1">
    <location>
        <begin position="13"/>
        <end position="25"/>
    </location>
</feature>
<feature type="compositionally biased region" description="Basic and acidic residues" evidence="1">
    <location>
        <begin position="1"/>
        <end position="12"/>
    </location>
</feature>